<feature type="domain" description="Cadherin" evidence="11">
    <location>
        <begin position="255"/>
        <end position="351"/>
    </location>
</feature>
<comment type="subcellular location">
    <subcellularLocation>
        <location evidence="1">Membrane</location>
        <topology evidence="1">Single-pass membrane protein</topology>
    </subcellularLocation>
</comment>
<feature type="region of interest" description="Disordered" evidence="9">
    <location>
        <begin position="1"/>
        <end position="73"/>
    </location>
</feature>
<evidence type="ECO:0000256" key="6">
    <source>
        <dbReference type="ARBA" id="ARBA00023136"/>
    </source>
</evidence>
<reference evidence="12 13" key="1">
    <citation type="journal article" date="2024" name="BMC Genomics">
        <title>Genome assembly of redclaw crayfish (Cherax quadricarinatus) provides insights into its immune adaptation and hypoxia tolerance.</title>
        <authorList>
            <person name="Liu Z."/>
            <person name="Zheng J."/>
            <person name="Li H."/>
            <person name="Fang K."/>
            <person name="Wang S."/>
            <person name="He J."/>
            <person name="Zhou D."/>
            <person name="Weng S."/>
            <person name="Chi M."/>
            <person name="Gu Z."/>
            <person name="He J."/>
            <person name="Li F."/>
            <person name="Wang M."/>
        </authorList>
    </citation>
    <scope>NUCLEOTIDE SEQUENCE [LARGE SCALE GENOMIC DNA]</scope>
    <source>
        <strain evidence="12">ZL_2023a</strain>
    </source>
</reference>
<dbReference type="PROSITE" id="PS00232">
    <property type="entry name" value="CADHERIN_1"/>
    <property type="match status" value="1"/>
</dbReference>
<feature type="compositionally biased region" description="Polar residues" evidence="9">
    <location>
        <begin position="1085"/>
        <end position="1101"/>
    </location>
</feature>
<evidence type="ECO:0000313" key="13">
    <source>
        <dbReference type="Proteomes" id="UP001445076"/>
    </source>
</evidence>
<dbReference type="PROSITE" id="PS50268">
    <property type="entry name" value="CADHERIN_2"/>
    <property type="match status" value="4"/>
</dbReference>
<dbReference type="Pfam" id="PF00028">
    <property type="entry name" value="Cadherin"/>
    <property type="match status" value="1"/>
</dbReference>
<dbReference type="FunFam" id="2.60.40.60:FF:000104">
    <property type="entry name" value="cadherin-23 isoform X1"/>
    <property type="match status" value="1"/>
</dbReference>
<feature type="region of interest" description="Disordered" evidence="9">
    <location>
        <begin position="980"/>
        <end position="1055"/>
    </location>
</feature>
<dbReference type="GO" id="GO:0005509">
    <property type="term" value="F:calcium ion binding"/>
    <property type="evidence" value="ECO:0007669"/>
    <property type="project" value="UniProtKB-UniRule"/>
</dbReference>
<keyword evidence="5 10" id="KW-1133">Transmembrane helix</keyword>
<evidence type="ECO:0000256" key="2">
    <source>
        <dbReference type="ARBA" id="ARBA00022692"/>
    </source>
</evidence>
<dbReference type="Gene3D" id="2.60.40.60">
    <property type="entry name" value="Cadherins"/>
    <property type="match status" value="5"/>
</dbReference>
<feature type="compositionally biased region" description="Pro residues" evidence="9">
    <location>
        <begin position="1018"/>
        <end position="1027"/>
    </location>
</feature>
<dbReference type="GO" id="GO:0005886">
    <property type="term" value="C:plasma membrane"/>
    <property type="evidence" value="ECO:0007669"/>
    <property type="project" value="InterPro"/>
</dbReference>
<name>A0AAW0YC80_CHEQU</name>
<evidence type="ECO:0000256" key="9">
    <source>
        <dbReference type="SAM" id="MobiDB-lite"/>
    </source>
</evidence>
<keyword evidence="6 10" id="KW-0472">Membrane</keyword>
<feature type="domain" description="Cadherin" evidence="11">
    <location>
        <begin position="460"/>
        <end position="559"/>
    </location>
</feature>
<dbReference type="PANTHER" id="PTHR24028:SF339">
    <property type="entry name" value="CADHERIN DOMAIN-CONTAINING PROTEIN"/>
    <property type="match status" value="1"/>
</dbReference>
<evidence type="ECO:0000256" key="4">
    <source>
        <dbReference type="ARBA" id="ARBA00022837"/>
    </source>
</evidence>
<dbReference type="EMBL" id="JARKIK010000001">
    <property type="protein sequence ID" value="KAK8754127.1"/>
    <property type="molecule type" value="Genomic_DNA"/>
</dbReference>
<feature type="transmembrane region" description="Helical" evidence="10">
    <location>
        <begin position="774"/>
        <end position="798"/>
    </location>
</feature>
<dbReference type="Proteomes" id="UP001445076">
    <property type="component" value="Unassembled WGS sequence"/>
</dbReference>
<comment type="caution">
    <text evidence="12">The sequence shown here is derived from an EMBL/GenBank/DDBJ whole genome shotgun (WGS) entry which is preliminary data.</text>
</comment>
<keyword evidence="13" id="KW-1185">Reference proteome</keyword>
<evidence type="ECO:0000256" key="8">
    <source>
        <dbReference type="PROSITE-ProRule" id="PRU00043"/>
    </source>
</evidence>
<keyword evidence="3" id="KW-0677">Repeat</keyword>
<feature type="compositionally biased region" description="Low complexity" evidence="9">
    <location>
        <begin position="1028"/>
        <end position="1048"/>
    </location>
</feature>
<evidence type="ECO:0000313" key="12">
    <source>
        <dbReference type="EMBL" id="KAK8754127.1"/>
    </source>
</evidence>
<feature type="domain" description="Cadherin" evidence="11">
    <location>
        <begin position="352"/>
        <end position="459"/>
    </location>
</feature>
<evidence type="ECO:0000256" key="1">
    <source>
        <dbReference type="ARBA" id="ARBA00004167"/>
    </source>
</evidence>
<dbReference type="GO" id="GO:0007156">
    <property type="term" value="P:homophilic cell adhesion via plasma membrane adhesion molecules"/>
    <property type="evidence" value="ECO:0007669"/>
    <property type="project" value="InterPro"/>
</dbReference>
<dbReference type="SUPFAM" id="SSF49313">
    <property type="entry name" value="Cadherin-like"/>
    <property type="match status" value="5"/>
</dbReference>
<dbReference type="InterPro" id="IPR050174">
    <property type="entry name" value="Protocadherin/Cadherin-CA"/>
</dbReference>
<feature type="region of interest" description="Disordered" evidence="9">
    <location>
        <begin position="915"/>
        <end position="967"/>
    </location>
</feature>
<feature type="region of interest" description="Disordered" evidence="9">
    <location>
        <begin position="1071"/>
        <end position="1101"/>
    </location>
</feature>
<evidence type="ECO:0000259" key="11">
    <source>
        <dbReference type="PROSITE" id="PS50268"/>
    </source>
</evidence>
<dbReference type="CDD" id="cd11304">
    <property type="entry name" value="Cadherin_repeat"/>
    <property type="match status" value="5"/>
</dbReference>
<dbReference type="InterPro" id="IPR002126">
    <property type="entry name" value="Cadherin-like_dom"/>
</dbReference>
<evidence type="ECO:0000256" key="3">
    <source>
        <dbReference type="ARBA" id="ARBA00022737"/>
    </source>
</evidence>
<dbReference type="FunFam" id="2.60.40.60:FF:000262">
    <property type="entry name" value="protocadherin-23 isoform X2"/>
    <property type="match status" value="1"/>
</dbReference>
<dbReference type="AlphaFoldDB" id="A0AAW0YC80"/>
<proteinExistence type="predicted"/>
<organism evidence="12 13">
    <name type="scientific">Cherax quadricarinatus</name>
    <name type="common">Australian red claw crayfish</name>
    <dbReference type="NCBI Taxonomy" id="27406"/>
    <lineage>
        <taxon>Eukaryota</taxon>
        <taxon>Metazoa</taxon>
        <taxon>Ecdysozoa</taxon>
        <taxon>Arthropoda</taxon>
        <taxon>Crustacea</taxon>
        <taxon>Multicrustacea</taxon>
        <taxon>Malacostraca</taxon>
        <taxon>Eumalacostraca</taxon>
        <taxon>Eucarida</taxon>
        <taxon>Decapoda</taxon>
        <taxon>Pleocyemata</taxon>
        <taxon>Astacidea</taxon>
        <taxon>Parastacoidea</taxon>
        <taxon>Parastacidae</taxon>
        <taxon>Cherax</taxon>
    </lineage>
</organism>
<protein>
    <recommendedName>
        <fullName evidence="11">Cadherin domain-containing protein</fullName>
    </recommendedName>
</protein>
<feature type="compositionally biased region" description="Low complexity" evidence="9">
    <location>
        <begin position="945"/>
        <end position="957"/>
    </location>
</feature>
<gene>
    <name evidence="12" type="ORF">OTU49_012429</name>
</gene>
<evidence type="ECO:0000256" key="10">
    <source>
        <dbReference type="SAM" id="Phobius"/>
    </source>
</evidence>
<dbReference type="InterPro" id="IPR015919">
    <property type="entry name" value="Cadherin-like_sf"/>
</dbReference>
<sequence length="1101" mass="118375">MLKATRGPYTTCLEGARGPSSILQKGARGPSSILQKGDRGPSSILQKGDRGPYISTKEGERRPCTMEDTEVQGGTWRARRPHLCLLEVTNQGDDRREGVDDTGAQPHSSCAPPHLPGAPPHPPSAPPHGVECVSKLECSPTLPIYSVVTSHTGYMVSTGVEQCDVSAEGRTNLEVDGECLPEVLCPVSSLYHCSLNNSCSSCHRGSSLWCWPVCTVLHILLVSCCSLLLLLPAAASALDSRCFLSHGGSVENFFVPESLLVGNLIGTLRLEGDAGQDGDIYLRLKEKNSPVQISANSKNLTLTKMLDKEGKDGPSHVVVNIICDRRGTTDPSITIPVNIRVTDDNDNAPVFINSPYYVNVSEVTVVGTVIVGDILAKDDDQQGPFSTVQYSIMSGPYSDMFSFESPLSGSLVLRKPLDYESVPVFNITIVAQDQGASPQSSSTVLTVQVQDADDQNPAFTRDHYMAVIPDNPIKGAKVEIQPETVEALDRDEGIMAPVFYSFSREEEEAAWFSIDPKTGEVTLAEDLPDDKLNQPTTLVVRATQVDNPDRYALTTITLSRRGYYSTQLQFIQRDYVATVLESLPRHSLIAPTMINKNIDKNIRFSLEKDGDGVFRISPSGQILLDYDLDYETKQEYDLKVYVMDGEFNDTATLKVQVLNVNDWDPRFRYPQYEFFVSSTTLRPGDAIGNVEVADGDRGDQITLTVMGQDAKMFAIGNDGELRIRDLTSLNSTVAHIVVLARDSGIPPRTASAPVSITFPPGLVQSSPLGANSSFLVMVIFGALLGIFVLIIICLAIYIHKNKKCRDDTDAALPTKMNQITSNNIPHTKLDPLSPLNNQLQGNGRQMTPLGNPISSNGLMGTELSSSDNNNTHTTNNYNNGSIRTSNISVRSGILGGCTQGSRRYLKNPLASGSFPVNSSMNPPPPAVPPSGTPGDGLSLNGTVRSSTTTSTISLSGTPEPPGHNIRALGGIIAPRSALNHSARAGSGHSIGAKYKSTSPGGSARAVGGLPVKNRVSPAPTPPAPANTPYPDTESSPGSPHSTSSGPMSAKVAWPHGSIPKRVKKLSWEDELSNKTELDPEVSVTPMPQSSISDTPNLTVYF</sequence>
<dbReference type="PANTHER" id="PTHR24028">
    <property type="entry name" value="CADHERIN-87A"/>
    <property type="match status" value="1"/>
</dbReference>
<feature type="domain" description="Cadherin" evidence="11">
    <location>
        <begin position="571"/>
        <end position="667"/>
    </location>
</feature>
<dbReference type="InterPro" id="IPR020894">
    <property type="entry name" value="Cadherin_CS"/>
</dbReference>
<keyword evidence="4 8" id="KW-0106">Calcium</keyword>
<keyword evidence="2 10" id="KW-0812">Transmembrane</keyword>
<feature type="compositionally biased region" description="Pro residues" evidence="9">
    <location>
        <begin position="921"/>
        <end position="931"/>
    </location>
</feature>
<evidence type="ECO:0000256" key="5">
    <source>
        <dbReference type="ARBA" id="ARBA00022989"/>
    </source>
</evidence>
<evidence type="ECO:0000256" key="7">
    <source>
        <dbReference type="ARBA" id="ARBA00023180"/>
    </source>
</evidence>
<dbReference type="SMART" id="SM00112">
    <property type="entry name" value="CA"/>
    <property type="match status" value="5"/>
</dbReference>
<accession>A0AAW0YC80</accession>
<dbReference type="PRINTS" id="PR00205">
    <property type="entry name" value="CADHERIN"/>
</dbReference>
<feature type="compositionally biased region" description="Pro residues" evidence="9">
    <location>
        <begin position="113"/>
        <end position="126"/>
    </location>
</feature>
<feature type="region of interest" description="Disordered" evidence="9">
    <location>
        <begin position="89"/>
        <end position="128"/>
    </location>
</feature>
<keyword evidence="7" id="KW-0325">Glycoprotein</keyword>